<evidence type="ECO:0000256" key="4">
    <source>
        <dbReference type="ARBA" id="ARBA00022807"/>
    </source>
</evidence>
<dbReference type="GO" id="GO:0016787">
    <property type="term" value="F:hydrolase activity"/>
    <property type="evidence" value="ECO:0007669"/>
    <property type="project" value="UniProtKB-KW"/>
</dbReference>
<keyword evidence="2" id="KW-0645">Protease</keyword>
<accession>A0ABU1IPT2</accession>
<evidence type="ECO:0000256" key="3">
    <source>
        <dbReference type="ARBA" id="ARBA00022801"/>
    </source>
</evidence>
<evidence type="ECO:0000256" key="6">
    <source>
        <dbReference type="SAM" id="SignalP"/>
    </source>
</evidence>
<dbReference type="Proteomes" id="UP001185012">
    <property type="component" value="Unassembled WGS sequence"/>
</dbReference>
<dbReference type="PANTHER" id="PTHR47053:SF1">
    <property type="entry name" value="MUREIN DD-ENDOPEPTIDASE MEPH-RELATED"/>
    <property type="match status" value="1"/>
</dbReference>
<keyword evidence="4" id="KW-0788">Thiol protease</keyword>
<organism evidence="8 9">
    <name type="scientific">Desmospora profundinema</name>
    <dbReference type="NCBI Taxonomy" id="1571184"/>
    <lineage>
        <taxon>Bacteria</taxon>
        <taxon>Bacillati</taxon>
        <taxon>Bacillota</taxon>
        <taxon>Bacilli</taxon>
        <taxon>Bacillales</taxon>
        <taxon>Thermoactinomycetaceae</taxon>
        <taxon>Desmospora</taxon>
    </lineage>
</organism>
<name>A0ABU1IPT2_9BACL</name>
<evidence type="ECO:0000256" key="5">
    <source>
        <dbReference type="SAM" id="MobiDB-lite"/>
    </source>
</evidence>
<evidence type="ECO:0000256" key="1">
    <source>
        <dbReference type="ARBA" id="ARBA00007074"/>
    </source>
</evidence>
<reference evidence="8 9" key="1">
    <citation type="submission" date="2023-07" db="EMBL/GenBank/DDBJ databases">
        <title>Genomic Encyclopedia of Type Strains, Phase IV (KMG-IV): sequencing the most valuable type-strain genomes for metagenomic binning, comparative biology and taxonomic classification.</title>
        <authorList>
            <person name="Goeker M."/>
        </authorList>
    </citation>
    <scope>NUCLEOTIDE SEQUENCE [LARGE SCALE GENOMIC DNA]</scope>
    <source>
        <strain evidence="8 9">DSM 45903</strain>
    </source>
</reference>
<dbReference type="InterPro" id="IPR038765">
    <property type="entry name" value="Papain-like_cys_pep_sf"/>
</dbReference>
<protein>
    <submittedName>
        <fullName evidence="8">Cell wall-associated NlpC family hydrolase</fullName>
    </submittedName>
</protein>
<comment type="caution">
    <text evidence="8">The sequence shown here is derived from an EMBL/GenBank/DDBJ whole genome shotgun (WGS) entry which is preliminary data.</text>
</comment>
<sequence>MQKPNMLKKVFIGATAAILVGTSLPAAAHAGTAAKPAANAHQMVQDIFGQVGLEMPVTQKQTVSKNDETSADESSAQTQPQNNSGSQPEAPAAAENNQPANNQPVENESAQPANNQPANQPAQSAPQQQSQSQTAFGDRIIQTGEKYMGTPYKLGARSGQTQTFDCSSFVQYVFGQNGVKLPRTATQQSYVGKEVSRSELQKGDLVFFKLQSSNGNIGHVGIYAGDGKLLHTYGPGGVRYDSMSTKWLDWGYLKAVRVTPNN</sequence>
<evidence type="ECO:0000259" key="7">
    <source>
        <dbReference type="PROSITE" id="PS51935"/>
    </source>
</evidence>
<evidence type="ECO:0000313" key="9">
    <source>
        <dbReference type="Proteomes" id="UP001185012"/>
    </source>
</evidence>
<dbReference type="InterPro" id="IPR000064">
    <property type="entry name" value="NLP_P60_dom"/>
</dbReference>
<feature type="compositionally biased region" description="Polar residues" evidence="5">
    <location>
        <begin position="72"/>
        <end position="86"/>
    </location>
</feature>
<proteinExistence type="inferred from homology"/>
<feature type="region of interest" description="Disordered" evidence="5">
    <location>
        <begin position="59"/>
        <end position="135"/>
    </location>
</feature>
<dbReference type="PROSITE" id="PS51935">
    <property type="entry name" value="NLPC_P60"/>
    <property type="match status" value="1"/>
</dbReference>
<keyword evidence="3 8" id="KW-0378">Hydrolase</keyword>
<feature type="signal peptide" evidence="6">
    <location>
        <begin position="1"/>
        <end position="28"/>
    </location>
</feature>
<dbReference type="Gene3D" id="3.90.1720.10">
    <property type="entry name" value="endopeptidase domain like (from Nostoc punctiforme)"/>
    <property type="match status" value="1"/>
</dbReference>
<comment type="similarity">
    <text evidence="1">Belongs to the peptidase C40 family.</text>
</comment>
<dbReference type="InterPro" id="IPR051202">
    <property type="entry name" value="Peptidase_C40"/>
</dbReference>
<dbReference type="SUPFAM" id="SSF54001">
    <property type="entry name" value="Cysteine proteinases"/>
    <property type="match status" value="1"/>
</dbReference>
<dbReference type="RefSeq" id="WP_309864799.1">
    <property type="nucleotide sequence ID" value="NZ_JAVDQG010000003.1"/>
</dbReference>
<dbReference type="PANTHER" id="PTHR47053">
    <property type="entry name" value="MUREIN DD-ENDOPEPTIDASE MEPH-RELATED"/>
    <property type="match status" value="1"/>
</dbReference>
<evidence type="ECO:0000313" key="8">
    <source>
        <dbReference type="EMBL" id="MDR6225760.1"/>
    </source>
</evidence>
<keyword evidence="9" id="KW-1185">Reference proteome</keyword>
<gene>
    <name evidence="8" type="ORF">JOE21_001758</name>
</gene>
<dbReference type="Pfam" id="PF00877">
    <property type="entry name" value="NLPC_P60"/>
    <property type="match status" value="1"/>
</dbReference>
<evidence type="ECO:0000256" key="2">
    <source>
        <dbReference type="ARBA" id="ARBA00022670"/>
    </source>
</evidence>
<dbReference type="EMBL" id="JAVDQG010000003">
    <property type="protein sequence ID" value="MDR6225760.1"/>
    <property type="molecule type" value="Genomic_DNA"/>
</dbReference>
<feature type="chain" id="PRO_5047060525" evidence="6">
    <location>
        <begin position="29"/>
        <end position="262"/>
    </location>
</feature>
<keyword evidence="6" id="KW-0732">Signal</keyword>
<feature type="compositionally biased region" description="Low complexity" evidence="5">
    <location>
        <begin position="87"/>
        <end position="133"/>
    </location>
</feature>
<feature type="domain" description="NlpC/P60" evidence="7">
    <location>
        <begin position="134"/>
        <end position="259"/>
    </location>
</feature>